<evidence type="ECO:0000313" key="3">
    <source>
        <dbReference type="EMBL" id="KVI08609.1"/>
    </source>
</evidence>
<dbReference type="Gramene" id="KVI08609">
    <property type="protein sequence ID" value="KVI08609"/>
    <property type="gene ID" value="Ccrd_013019"/>
</dbReference>
<dbReference type="AlphaFoldDB" id="A0A103YGD4"/>
<feature type="compositionally biased region" description="Basic and acidic residues" evidence="2">
    <location>
        <begin position="692"/>
        <end position="713"/>
    </location>
</feature>
<proteinExistence type="predicted"/>
<dbReference type="PANTHER" id="PTHR34121:SF1">
    <property type="entry name" value="FILAMIN-A-INTERACTING PROTEIN 1"/>
    <property type="match status" value="1"/>
</dbReference>
<organism evidence="3 4">
    <name type="scientific">Cynara cardunculus var. scolymus</name>
    <name type="common">Globe artichoke</name>
    <name type="synonym">Cynara scolymus</name>
    <dbReference type="NCBI Taxonomy" id="59895"/>
    <lineage>
        <taxon>Eukaryota</taxon>
        <taxon>Viridiplantae</taxon>
        <taxon>Streptophyta</taxon>
        <taxon>Embryophyta</taxon>
        <taxon>Tracheophyta</taxon>
        <taxon>Spermatophyta</taxon>
        <taxon>Magnoliopsida</taxon>
        <taxon>eudicotyledons</taxon>
        <taxon>Gunneridae</taxon>
        <taxon>Pentapetalae</taxon>
        <taxon>asterids</taxon>
        <taxon>campanulids</taxon>
        <taxon>Asterales</taxon>
        <taxon>Asteraceae</taxon>
        <taxon>Carduoideae</taxon>
        <taxon>Cardueae</taxon>
        <taxon>Carduinae</taxon>
        <taxon>Cynara</taxon>
    </lineage>
</organism>
<protein>
    <submittedName>
        <fullName evidence="3">Uncharacterized protein</fullName>
    </submittedName>
</protein>
<dbReference type="PANTHER" id="PTHR34121">
    <property type="entry name" value="MYOSIN-11"/>
    <property type="match status" value="1"/>
</dbReference>
<dbReference type="Proteomes" id="UP000243975">
    <property type="component" value="Unassembled WGS sequence"/>
</dbReference>
<feature type="compositionally biased region" description="Acidic residues" evidence="2">
    <location>
        <begin position="747"/>
        <end position="765"/>
    </location>
</feature>
<feature type="compositionally biased region" description="Basic and acidic residues" evidence="2">
    <location>
        <begin position="721"/>
        <end position="746"/>
    </location>
</feature>
<keyword evidence="4" id="KW-1185">Reference proteome</keyword>
<feature type="coiled-coil region" evidence="1">
    <location>
        <begin position="436"/>
        <end position="484"/>
    </location>
</feature>
<accession>A0A103YGD4</accession>
<dbReference type="OMA" id="LSTWINF"/>
<dbReference type="EMBL" id="LEKV01001103">
    <property type="protein sequence ID" value="KVI08609.1"/>
    <property type="molecule type" value="Genomic_DNA"/>
</dbReference>
<keyword evidence="1" id="KW-0175">Coiled coil</keyword>
<evidence type="ECO:0000256" key="2">
    <source>
        <dbReference type="SAM" id="MobiDB-lite"/>
    </source>
</evidence>
<name>A0A103YGD4_CYNCS</name>
<comment type="caution">
    <text evidence="3">The sequence shown here is derived from an EMBL/GenBank/DDBJ whole genome shotgun (WGS) entry which is preliminary data.</text>
</comment>
<feature type="region of interest" description="Disordered" evidence="2">
    <location>
        <begin position="663"/>
        <end position="765"/>
    </location>
</feature>
<evidence type="ECO:0000256" key="1">
    <source>
        <dbReference type="SAM" id="Coils"/>
    </source>
</evidence>
<reference evidence="3 4" key="1">
    <citation type="journal article" date="2016" name="Sci. Rep.">
        <title>The genome sequence of the outbreeding globe artichoke constructed de novo incorporating a phase-aware low-pass sequencing strategy of F1 progeny.</title>
        <authorList>
            <person name="Scaglione D."/>
            <person name="Reyes-Chin-Wo S."/>
            <person name="Acquadro A."/>
            <person name="Froenicke L."/>
            <person name="Portis E."/>
            <person name="Beitel C."/>
            <person name="Tirone M."/>
            <person name="Mauro R."/>
            <person name="Lo Monaco A."/>
            <person name="Mauromicale G."/>
            <person name="Faccioli P."/>
            <person name="Cattivelli L."/>
            <person name="Rieseberg L."/>
            <person name="Michelmore R."/>
            <person name="Lanteri S."/>
        </authorList>
    </citation>
    <scope>NUCLEOTIDE SEQUENCE [LARGE SCALE GENOMIC DNA]</scope>
    <source>
        <strain evidence="3">2C</strain>
    </source>
</reference>
<gene>
    <name evidence="3" type="ORF">Ccrd_013019</name>
</gene>
<sequence>MIDRREKHKGTKILNNKLSHCPQLITSPTAELRFIVVDLTCPKTSKTKTLHTLGIDTLPVRFSNISFCSHGLLQVHESPPLPMSWLRSAVNKAVEVGNKNNLTRTVKNYADTVVQHAGQAVAEGAKIFQDRIGARSFKSFKHTVKRLEEASISARGPERIHLMRRWLAALRETDKLSRGSLEDDEKNHEPHLPSEEIKDNLKKPSLVLYYDSDMVGDPMNFRDVFLYSQALEGITISMILEPPSEEEVSLLLEFFSCCLTGGKEVHNAIVSSIQDLAKAFSGYEDEVLVKREELLQFAQGAITGLKINAELRRIDAEASVLKEKLDGMEASGDNIGDGYEKASKEATIATIEALKKALAHIRVCSRLEGLLLKKKLLYGGETPEIHAQKVDKLKVLSDSLVSSSSKAEKRISDNRVQKEEALNFRVSKASEVGEIEKELAAEVAGLEKQRNDLEAELKRVNISLAAANGRLQNVREERDQFYEANDQLVAHLKTKEDELVKSIGSCKQEVNVLNTWVNFLEDTWVLQRANTETKEKQISDELAKHESYFVNLVTELLTTYEEGLKPSVDRIEKYVENLNSLKEGSDPPSRVDKEDSKVINPRRSLEEEYLDYEEKIVTTFSVVDNMKEQFYAQQGKTSRKENARIKELFESIEKLRLKFDSIERPNLEMENPDQEEETPETETNTKPAESQAHAKEKAAAKPETETQKNEHRVKSPGAKGDQGHGLDPEAELAKLESEFGKVNREYTEEEIGDWEFDELEKELSK</sequence>
<evidence type="ECO:0000313" key="4">
    <source>
        <dbReference type="Proteomes" id="UP000243975"/>
    </source>
</evidence>
<feature type="region of interest" description="Disordered" evidence="2">
    <location>
        <begin position="177"/>
        <end position="196"/>
    </location>
</feature>
<feature type="compositionally biased region" description="Acidic residues" evidence="2">
    <location>
        <begin position="670"/>
        <end position="680"/>
    </location>
</feature>
<feature type="compositionally biased region" description="Low complexity" evidence="2">
    <location>
        <begin position="681"/>
        <end position="691"/>
    </location>
</feature>
<dbReference type="STRING" id="59895.A0A103YGD4"/>